<keyword evidence="1" id="KW-1133">Transmembrane helix</keyword>
<proteinExistence type="predicted"/>
<dbReference type="Pfam" id="PF18969">
    <property type="entry name" value="DUF5708"/>
    <property type="match status" value="1"/>
</dbReference>
<evidence type="ECO:0000256" key="1">
    <source>
        <dbReference type="SAM" id="Phobius"/>
    </source>
</evidence>
<dbReference type="EMBL" id="CP163439">
    <property type="protein sequence ID" value="XDQ37664.1"/>
    <property type="molecule type" value="Genomic_DNA"/>
</dbReference>
<dbReference type="RefSeq" id="WP_369172399.1">
    <property type="nucleotide sequence ID" value="NZ_CP163439.1"/>
</dbReference>
<organism evidence="2">
    <name type="scientific">Streptomyces sp. R28</name>
    <dbReference type="NCBI Taxonomy" id="3238628"/>
    <lineage>
        <taxon>Bacteria</taxon>
        <taxon>Bacillati</taxon>
        <taxon>Actinomycetota</taxon>
        <taxon>Actinomycetes</taxon>
        <taxon>Kitasatosporales</taxon>
        <taxon>Streptomycetaceae</taxon>
        <taxon>Streptomyces</taxon>
    </lineage>
</organism>
<evidence type="ECO:0000313" key="2">
    <source>
        <dbReference type="EMBL" id="XDQ37664.1"/>
    </source>
</evidence>
<keyword evidence="1" id="KW-0812">Transmembrane</keyword>
<dbReference type="InterPro" id="IPR043762">
    <property type="entry name" value="DUF5708"/>
</dbReference>
<sequence>MSQASKNLLEGVVTFLIGLPLWLFTEDVEVPVVTLTKVGLVMMCVGGALVLVGLSQRLRENR</sequence>
<keyword evidence="1" id="KW-0472">Membrane</keyword>
<protein>
    <submittedName>
        <fullName evidence="2">DUF5708 family protein</fullName>
    </submittedName>
</protein>
<gene>
    <name evidence="2" type="ORF">AB5J49_32375</name>
</gene>
<reference evidence="2" key="1">
    <citation type="submission" date="2024-07" db="EMBL/GenBank/DDBJ databases">
        <authorList>
            <person name="Yu S.T."/>
        </authorList>
    </citation>
    <scope>NUCLEOTIDE SEQUENCE</scope>
    <source>
        <strain evidence="2">R28</strain>
    </source>
</reference>
<feature type="transmembrane region" description="Helical" evidence="1">
    <location>
        <begin position="30"/>
        <end position="54"/>
    </location>
</feature>
<dbReference type="AlphaFoldDB" id="A0AB39Q505"/>
<name>A0AB39Q505_9ACTN</name>
<accession>A0AB39Q505</accession>
<feature type="transmembrane region" description="Helical" evidence="1">
    <location>
        <begin position="7"/>
        <end position="24"/>
    </location>
</feature>